<reference evidence="2" key="1">
    <citation type="submission" date="2020-03" db="EMBL/GenBank/DDBJ databases">
        <title>The deep terrestrial virosphere.</title>
        <authorList>
            <person name="Holmfeldt K."/>
            <person name="Nilsson E."/>
            <person name="Simone D."/>
            <person name="Lopez-Fernandez M."/>
            <person name="Wu X."/>
            <person name="de Brujin I."/>
            <person name="Lundin D."/>
            <person name="Andersson A."/>
            <person name="Bertilsson S."/>
            <person name="Dopson M."/>
        </authorList>
    </citation>
    <scope>NUCLEOTIDE SEQUENCE</scope>
    <source>
        <strain evidence="2">MM415A02653</strain>
    </source>
</reference>
<proteinExistence type="predicted"/>
<organism evidence="2">
    <name type="scientific">viral metagenome</name>
    <dbReference type="NCBI Taxonomy" id="1070528"/>
    <lineage>
        <taxon>unclassified sequences</taxon>
        <taxon>metagenomes</taxon>
        <taxon>organismal metagenomes</taxon>
    </lineage>
</organism>
<gene>
    <name evidence="2" type="ORF">MM415A02653_0005</name>
</gene>
<feature type="domain" description="KTSC" evidence="1">
    <location>
        <begin position="14"/>
        <end position="70"/>
    </location>
</feature>
<dbReference type="Pfam" id="PF13619">
    <property type="entry name" value="KTSC"/>
    <property type="match status" value="1"/>
</dbReference>
<evidence type="ECO:0000313" key="2">
    <source>
        <dbReference type="EMBL" id="QJA72666.1"/>
    </source>
</evidence>
<name>A0A6M3JRT9_9ZZZZ</name>
<protein>
    <submittedName>
        <fullName evidence="2">Putative RNA binding domain protein</fullName>
    </submittedName>
</protein>
<dbReference type="EMBL" id="MT141969">
    <property type="protein sequence ID" value="QJA72666.1"/>
    <property type="molecule type" value="Genomic_DNA"/>
</dbReference>
<dbReference type="AlphaFoldDB" id="A0A6M3JRT9"/>
<dbReference type="InterPro" id="IPR025309">
    <property type="entry name" value="KTSC_dom"/>
</dbReference>
<accession>A0A6M3JRT9</accession>
<evidence type="ECO:0000259" key="1">
    <source>
        <dbReference type="Pfam" id="PF13619"/>
    </source>
</evidence>
<sequence>MPEKKVIPMFEVASSNIKAIGYHPGSLTLRIQFKAGGTYDYVGVAPAIFSAVMNSDSQGRFFFTKIKGKYECTKREDL</sequence>